<dbReference type="InterPro" id="IPR015422">
    <property type="entry name" value="PyrdxlP-dep_Trfase_small"/>
</dbReference>
<dbReference type="HAMAP" id="MF_01023">
    <property type="entry name" value="HisC_aminotrans_2"/>
    <property type="match status" value="1"/>
</dbReference>
<dbReference type="GO" id="GO:0000105">
    <property type="term" value="P:L-histidine biosynthetic process"/>
    <property type="evidence" value="ECO:0007669"/>
    <property type="project" value="UniProtKB-UniRule"/>
</dbReference>
<comment type="subunit">
    <text evidence="4 11">Homodimer.</text>
</comment>
<evidence type="ECO:0000256" key="6">
    <source>
        <dbReference type="ARBA" id="ARBA00022605"/>
    </source>
</evidence>
<accession>A0A7V3YHJ5</accession>
<dbReference type="UniPathway" id="UPA00031">
    <property type="reaction ID" value="UER00012"/>
</dbReference>
<evidence type="ECO:0000313" key="13">
    <source>
        <dbReference type="EMBL" id="HGI30961.1"/>
    </source>
</evidence>
<dbReference type="Pfam" id="PF00155">
    <property type="entry name" value="Aminotran_1_2"/>
    <property type="match status" value="1"/>
</dbReference>
<comment type="similarity">
    <text evidence="3 11">Belongs to the class-II pyridoxal-phosphate-dependent aminotransferase family. Histidinol-phosphate aminotransferase subfamily.</text>
</comment>
<evidence type="ECO:0000256" key="9">
    <source>
        <dbReference type="ARBA" id="ARBA00023102"/>
    </source>
</evidence>
<dbReference type="InterPro" id="IPR005861">
    <property type="entry name" value="HisP_aminotrans"/>
</dbReference>
<keyword evidence="9 11" id="KW-0368">Histidine biosynthesis</keyword>
<reference evidence="13" key="1">
    <citation type="journal article" date="2020" name="mSystems">
        <title>Genome- and Community-Level Interaction Insights into Carbon Utilization and Element Cycling Functions of Hydrothermarchaeota in Hydrothermal Sediment.</title>
        <authorList>
            <person name="Zhou Z."/>
            <person name="Liu Y."/>
            <person name="Xu W."/>
            <person name="Pan J."/>
            <person name="Luo Z.H."/>
            <person name="Li M."/>
        </authorList>
    </citation>
    <scope>NUCLEOTIDE SEQUENCE [LARGE SCALE GENOMIC DNA]</scope>
    <source>
        <strain evidence="13">SpSt-747</strain>
    </source>
</reference>
<dbReference type="InterPro" id="IPR004839">
    <property type="entry name" value="Aminotransferase_I/II_large"/>
</dbReference>
<dbReference type="PROSITE" id="PS00599">
    <property type="entry name" value="AA_TRANSFER_CLASS_2"/>
    <property type="match status" value="1"/>
</dbReference>
<dbReference type="GO" id="GO:0030170">
    <property type="term" value="F:pyridoxal phosphate binding"/>
    <property type="evidence" value="ECO:0007669"/>
    <property type="project" value="InterPro"/>
</dbReference>
<dbReference type="InterPro" id="IPR015421">
    <property type="entry name" value="PyrdxlP-dep_Trfase_major"/>
</dbReference>
<comment type="catalytic activity">
    <reaction evidence="10 11">
        <text>L-histidinol phosphate + 2-oxoglutarate = 3-(imidazol-4-yl)-2-oxopropyl phosphate + L-glutamate</text>
        <dbReference type="Rhea" id="RHEA:23744"/>
        <dbReference type="ChEBI" id="CHEBI:16810"/>
        <dbReference type="ChEBI" id="CHEBI:29985"/>
        <dbReference type="ChEBI" id="CHEBI:57766"/>
        <dbReference type="ChEBI" id="CHEBI:57980"/>
        <dbReference type="EC" id="2.6.1.9"/>
    </reaction>
</comment>
<evidence type="ECO:0000256" key="11">
    <source>
        <dbReference type="HAMAP-Rule" id="MF_01023"/>
    </source>
</evidence>
<dbReference type="PANTHER" id="PTHR42885:SF2">
    <property type="entry name" value="HISTIDINOL-PHOSPHATE AMINOTRANSFERASE"/>
    <property type="match status" value="1"/>
</dbReference>
<keyword evidence="5 11" id="KW-0032">Aminotransferase</keyword>
<evidence type="ECO:0000256" key="1">
    <source>
        <dbReference type="ARBA" id="ARBA00001933"/>
    </source>
</evidence>
<dbReference type="SUPFAM" id="SSF53383">
    <property type="entry name" value="PLP-dependent transferases"/>
    <property type="match status" value="1"/>
</dbReference>
<comment type="cofactor">
    <cofactor evidence="1 11">
        <name>pyridoxal 5'-phosphate</name>
        <dbReference type="ChEBI" id="CHEBI:597326"/>
    </cofactor>
</comment>
<evidence type="ECO:0000256" key="10">
    <source>
        <dbReference type="ARBA" id="ARBA00047481"/>
    </source>
</evidence>
<evidence type="ECO:0000256" key="5">
    <source>
        <dbReference type="ARBA" id="ARBA00022576"/>
    </source>
</evidence>
<dbReference type="Gene3D" id="3.40.640.10">
    <property type="entry name" value="Type I PLP-dependent aspartate aminotransferase-like (Major domain)"/>
    <property type="match status" value="1"/>
</dbReference>
<sequence>MNVVEFRRAILAMQGYTPGEQPKEGGFVKLNTNENPYPPSPRVIAALQEFLASRSLALYPPPLSDAVRRKASAVYGIPEDWILVGNGSDELLDLVVRIFVDPGDRVAYPVPTYTYYRVLALLQGGVPLEIPFPEDFSLPEALVTASARLKFLCNPNSPTGTFIPPRDIERLVRDSTCPVVVDEAYVDFAPESALPLLKRYENLILVRTLSKSFSLAGLRVGFLFAHPAVVRELLKAKASYNVNILSQVGACAALEDLEYVRENIARIRSTREWFSERMRSLGFFVYPSEANFVMVRKAGVDLRFLYEALKRRKVLVRYFPEWPDALRISIGTEREMALLVHHITALLEEAHV</sequence>
<dbReference type="EC" id="2.6.1.9" evidence="11"/>
<feature type="domain" description="Aminotransferase class I/classII large" evidence="12">
    <location>
        <begin position="28"/>
        <end position="343"/>
    </location>
</feature>
<evidence type="ECO:0000256" key="3">
    <source>
        <dbReference type="ARBA" id="ARBA00007970"/>
    </source>
</evidence>
<protein>
    <recommendedName>
        <fullName evidence="11">Histidinol-phosphate aminotransferase</fullName>
        <ecNumber evidence="11">2.6.1.9</ecNumber>
    </recommendedName>
    <alternativeName>
        <fullName evidence="11">Imidazole acetol-phosphate transaminase</fullName>
    </alternativeName>
</protein>
<evidence type="ECO:0000259" key="12">
    <source>
        <dbReference type="Pfam" id="PF00155"/>
    </source>
</evidence>
<name>A0A7V3YHJ5_9BACT</name>
<comment type="caution">
    <text evidence="13">The sequence shown here is derived from an EMBL/GenBank/DDBJ whole genome shotgun (WGS) entry which is preliminary data.</text>
</comment>
<dbReference type="NCBIfam" id="TIGR01141">
    <property type="entry name" value="hisC"/>
    <property type="match status" value="1"/>
</dbReference>
<organism evidence="13">
    <name type="scientific">Candidatus Caldatribacterium californiense</name>
    <dbReference type="NCBI Taxonomy" id="1454726"/>
    <lineage>
        <taxon>Bacteria</taxon>
        <taxon>Pseudomonadati</taxon>
        <taxon>Atribacterota</taxon>
        <taxon>Atribacteria</taxon>
        <taxon>Atribacterales</taxon>
        <taxon>Candidatus Caldatribacteriaceae</taxon>
        <taxon>Candidatus Caldatribacterium</taxon>
    </lineage>
</organism>
<gene>
    <name evidence="11 13" type="primary">hisC</name>
    <name evidence="13" type="ORF">ENV30_06620</name>
</gene>
<dbReference type="InterPro" id="IPR001917">
    <property type="entry name" value="Aminotrans_II_pyridoxalP_BS"/>
</dbReference>
<dbReference type="Gene3D" id="3.90.1150.10">
    <property type="entry name" value="Aspartate Aminotransferase, domain 1"/>
    <property type="match status" value="1"/>
</dbReference>
<dbReference type="CDD" id="cd00609">
    <property type="entry name" value="AAT_like"/>
    <property type="match status" value="1"/>
</dbReference>
<evidence type="ECO:0000256" key="4">
    <source>
        <dbReference type="ARBA" id="ARBA00011738"/>
    </source>
</evidence>
<dbReference type="EMBL" id="DTFV01000096">
    <property type="protein sequence ID" value="HGI30961.1"/>
    <property type="molecule type" value="Genomic_DNA"/>
</dbReference>
<comment type="pathway">
    <text evidence="2 11">Amino-acid biosynthesis; L-histidine biosynthesis; L-histidine from 5-phospho-alpha-D-ribose 1-diphosphate: step 7/9.</text>
</comment>
<dbReference type="AlphaFoldDB" id="A0A7V3YHJ5"/>
<dbReference type="InterPro" id="IPR015424">
    <property type="entry name" value="PyrdxlP-dep_Trfase"/>
</dbReference>
<dbReference type="PANTHER" id="PTHR42885">
    <property type="entry name" value="HISTIDINOL-PHOSPHATE AMINOTRANSFERASE-RELATED"/>
    <property type="match status" value="1"/>
</dbReference>
<evidence type="ECO:0000256" key="7">
    <source>
        <dbReference type="ARBA" id="ARBA00022679"/>
    </source>
</evidence>
<evidence type="ECO:0000256" key="2">
    <source>
        <dbReference type="ARBA" id="ARBA00005011"/>
    </source>
</evidence>
<keyword evidence="6 11" id="KW-0028">Amino-acid biosynthesis</keyword>
<keyword evidence="7 11" id="KW-0808">Transferase</keyword>
<proteinExistence type="inferred from homology"/>
<evidence type="ECO:0000256" key="8">
    <source>
        <dbReference type="ARBA" id="ARBA00022898"/>
    </source>
</evidence>
<feature type="modified residue" description="N6-(pyridoxal phosphate)lysine" evidence="11">
    <location>
        <position position="211"/>
    </location>
</feature>
<keyword evidence="8 11" id="KW-0663">Pyridoxal phosphate</keyword>
<dbReference type="GO" id="GO:0004400">
    <property type="term" value="F:histidinol-phosphate transaminase activity"/>
    <property type="evidence" value="ECO:0007669"/>
    <property type="project" value="UniProtKB-UniRule"/>
</dbReference>